<dbReference type="AlphaFoldDB" id="A0A6I4SJK5"/>
<evidence type="ECO:0000313" key="2">
    <source>
        <dbReference type="Proteomes" id="UP000468943"/>
    </source>
</evidence>
<protein>
    <submittedName>
        <fullName evidence="1">Uncharacterized protein</fullName>
    </submittedName>
</protein>
<comment type="caution">
    <text evidence="1">The sequence shown here is derived from an EMBL/GenBank/DDBJ whole genome shotgun (WGS) entry which is preliminary data.</text>
</comment>
<evidence type="ECO:0000313" key="1">
    <source>
        <dbReference type="EMBL" id="MXO55865.1"/>
    </source>
</evidence>
<name>A0A6I4SJK5_9SPHN</name>
<dbReference type="OrthoDB" id="8479273at2"/>
<dbReference type="Proteomes" id="UP000468943">
    <property type="component" value="Unassembled WGS sequence"/>
</dbReference>
<reference evidence="1 2" key="1">
    <citation type="submission" date="2019-12" db="EMBL/GenBank/DDBJ databases">
        <title>Genomic-based taxomic classification of the family Erythrobacteraceae.</title>
        <authorList>
            <person name="Xu L."/>
        </authorList>
    </citation>
    <scope>NUCLEOTIDE SEQUENCE [LARGE SCALE GENOMIC DNA]</scope>
    <source>
        <strain evidence="1 2">JCM 17802</strain>
    </source>
</reference>
<dbReference type="RefSeq" id="WP_160597143.1">
    <property type="nucleotide sequence ID" value="NZ_WTYS01000001.1"/>
</dbReference>
<gene>
    <name evidence="1" type="ORF">GRI36_03115</name>
</gene>
<keyword evidence="2" id="KW-1185">Reference proteome</keyword>
<accession>A0A6I4SJK5</accession>
<organism evidence="1 2">
    <name type="scientific">Pontixanthobacter gangjinensis</name>
    <dbReference type="NCBI Taxonomy" id="1028742"/>
    <lineage>
        <taxon>Bacteria</taxon>
        <taxon>Pseudomonadati</taxon>
        <taxon>Pseudomonadota</taxon>
        <taxon>Alphaproteobacteria</taxon>
        <taxon>Sphingomonadales</taxon>
        <taxon>Erythrobacteraceae</taxon>
        <taxon>Pontixanthobacter</taxon>
    </lineage>
</organism>
<proteinExistence type="predicted"/>
<dbReference type="EMBL" id="WTYS01000001">
    <property type="protein sequence ID" value="MXO55865.1"/>
    <property type="molecule type" value="Genomic_DNA"/>
</dbReference>
<sequence length="256" mass="26926">MAKPDNMAGLNKVGLALGAAAGLALAIPSAVFALGGNESASFAGPSSEFATFTPSTVDPELARRVAENIRAKGLDVGFTPAGTSTSRDNTVTVAIRINDQTAQSLAMRKTSSIAQTSISGGKVAIDPTRYNLGIARGYQSFARTPGLAKPTKLPASIGNLEMPDLADYKPSEGVRDKPSRFKTRIALENETNAGRSPRTIEGAGEQSFDLGGAYSVTKNLDVTAGVRLSQERDRIDPLTDNVQDSQAVYVGTQFRF</sequence>